<evidence type="ECO:0000313" key="2">
    <source>
        <dbReference type="EMBL" id="GAA2159454.1"/>
    </source>
</evidence>
<keyword evidence="3" id="KW-1185">Reference proteome</keyword>
<proteinExistence type="predicted"/>
<evidence type="ECO:0000256" key="1">
    <source>
        <dbReference type="SAM" id="Phobius"/>
    </source>
</evidence>
<dbReference type="EMBL" id="BAAAMR010000085">
    <property type="protein sequence ID" value="GAA2159454.1"/>
    <property type="molecule type" value="Genomic_DNA"/>
</dbReference>
<sequence>MISLAMRKELLDDRGADIFEWAGMLILVAAVIAGLYGLGIVDTTTGGVDKAMSGIFKGEADGGGGGGGDHDSCQVAKHVDLCPW</sequence>
<accession>A0ABP5M1Q1</accession>
<keyword evidence="1" id="KW-1133">Transmembrane helix</keyword>
<feature type="transmembrane region" description="Helical" evidence="1">
    <location>
        <begin position="21"/>
        <end position="41"/>
    </location>
</feature>
<keyword evidence="1" id="KW-0472">Membrane</keyword>
<dbReference type="Proteomes" id="UP001501020">
    <property type="component" value="Unassembled WGS sequence"/>
</dbReference>
<reference evidence="3" key="1">
    <citation type="journal article" date="2019" name="Int. J. Syst. Evol. Microbiol.">
        <title>The Global Catalogue of Microorganisms (GCM) 10K type strain sequencing project: providing services to taxonomists for standard genome sequencing and annotation.</title>
        <authorList>
            <consortium name="The Broad Institute Genomics Platform"/>
            <consortium name="The Broad Institute Genome Sequencing Center for Infectious Disease"/>
            <person name="Wu L."/>
            <person name="Ma J."/>
        </authorList>
    </citation>
    <scope>NUCLEOTIDE SEQUENCE [LARGE SCALE GENOMIC DNA]</scope>
    <source>
        <strain evidence="3">JCM 13850</strain>
    </source>
</reference>
<protein>
    <recommendedName>
        <fullName evidence="4">Flp family type IVb pilin</fullName>
    </recommendedName>
</protein>
<comment type="caution">
    <text evidence="2">The sequence shown here is derived from an EMBL/GenBank/DDBJ whole genome shotgun (WGS) entry which is preliminary data.</text>
</comment>
<keyword evidence="1" id="KW-0812">Transmembrane</keyword>
<gene>
    <name evidence="2" type="ORF">GCM10009727_71320</name>
</gene>
<organism evidence="2 3">
    <name type="scientific">Actinomadura napierensis</name>
    <dbReference type="NCBI Taxonomy" id="267854"/>
    <lineage>
        <taxon>Bacteria</taxon>
        <taxon>Bacillati</taxon>
        <taxon>Actinomycetota</taxon>
        <taxon>Actinomycetes</taxon>
        <taxon>Streptosporangiales</taxon>
        <taxon>Thermomonosporaceae</taxon>
        <taxon>Actinomadura</taxon>
    </lineage>
</organism>
<evidence type="ECO:0008006" key="4">
    <source>
        <dbReference type="Google" id="ProtNLM"/>
    </source>
</evidence>
<evidence type="ECO:0000313" key="3">
    <source>
        <dbReference type="Proteomes" id="UP001501020"/>
    </source>
</evidence>
<name>A0ABP5M1Q1_9ACTN</name>